<keyword evidence="1" id="KW-0812">Transmembrane</keyword>
<proteinExistence type="predicted"/>
<feature type="transmembrane region" description="Helical" evidence="1">
    <location>
        <begin position="6"/>
        <end position="24"/>
    </location>
</feature>
<keyword evidence="1" id="KW-1133">Transmembrane helix</keyword>
<reference evidence="2" key="2">
    <citation type="journal article" date="2015" name="Data Brief">
        <title>Shoot transcriptome of the giant reed, Arundo donax.</title>
        <authorList>
            <person name="Barrero R.A."/>
            <person name="Guerrero F.D."/>
            <person name="Moolhuijzen P."/>
            <person name="Goolsby J.A."/>
            <person name="Tidwell J."/>
            <person name="Bellgard S.E."/>
            <person name="Bellgard M.I."/>
        </authorList>
    </citation>
    <scope>NUCLEOTIDE SEQUENCE</scope>
    <source>
        <tissue evidence="2">Shoot tissue taken approximately 20 cm above the soil surface</tissue>
    </source>
</reference>
<evidence type="ECO:0000313" key="2">
    <source>
        <dbReference type="EMBL" id="JAE14694.1"/>
    </source>
</evidence>
<evidence type="ECO:0000256" key="1">
    <source>
        <dbReference type="SAM" id="Phobius"/>
    </source>
</evidence>
<dbReference type="AlphaFoldDB" id="A0A0A9FTZ3"/>
<name>A0A0A9FTZ3_ARUDO</name>
<sequence length="59" mass="7019">MQWCPVLNLGLCVTFFVMFGRFHWNMTLCILDRTGYYLCWILLVLRLKLMFSSCGRHGI</sequence>
<dbReference type="EMBL" id="GBRH01183202">
    <property type="protein sequence ID" value="JAE14694.1"/>
    <property type="molecule type" value="Transcribed_RNA"/>
</dbReference>
<keyword evidence="1" id="KW-0472">Membrane</keyword>
<feature type="transmembrane region" description="Helical" evidence="1">
    <location>
        <begin position="36"/>
        <end position="53"/>
    </location>
</feature>
<protein>
    <submittedName>
        <fullName evidence="2">Uncharacterized protein</fullName>
    </submittedName>
</protein>
<accession>A0A0A9FTZ3</accession>
<organism evidence="2">
    <name type="scientific">Arundo donax</name>
    <name type="common">Giant reed</name>
    <name type="synonym">Donax arundinaceus</name>
    <dbReference type="NCBI Taxonomy" id="35708"/>
    <lineage>
        <taxon>Eukaryota</taxon>
        <taxon>Viridiplantae</taxon>
        <taxon>Streptophyta</taxon>
        <taxon>Embryophyta</taxon>
        <taxon>Tracheophyta</taxon>
        <taxon>Spermatophyta</taxon>
        <taxon>Magnoliopsida</taxon>
        <taxon>Liliopsida</taxon>
        <taxon>Poales</taxon>
        <taxon>Poaceae</taxon>
        <taxon>PACMAD clade</taxon>
        <taxon>Arundinoideae</taxon>
        <taxon>Arundineae</taxon>
        <taxon>Arundo</taxon>
    </lineage>
</organism>
<reference evidence="2" key="1">
    <citation type="submission" date="2014-09" db="EMBL/GenBank/DDBJ databases">
        <authorList>
            <person name="Magalhaes I.L.F."/>
            <person name="Oliveira U."/>
            <person name="Santos F.R."/>
            <person name="Vidigal T.H.D.A."/>
            <person name="Brescovit A.D."/>
            <person name="Santos A.J."/>
        </authorList>
    </citation>
    <scope>NUCLEOTIDE SEQUENCE</scope>
    <source>
        <tissue evidence="2">Shoot tissue taken approximately 20 cm above the soil surface</tissue>
    </source>
</reference>